<evidence type="ECO:0000313" key="2">
    <source>
        <dbReference type="EMBL" id="KAK8388417.1"/>
    </source>
</evidence>
<evidence type="ECO:0008006" key="4">
    <source>
        <dbReference type="Google" id="ProtNLM"/>
    </source>
</evidence>
<organism evidence="2 3">
    <name type="scientific">Scylla paramamosain</name>
    <name type="common">Mud crab</name>
    <dbReference type="NCBI Taxonomy" id="85552"/>
    <lineage>
        <taxon>Eukaryota</taxon>
        <taxon>Metazoa</taxon>
        <taxon>Ecdysozoa</taxon>
        <taxon>Arthropoda</taxon>
        <taxon>Crustacea</taxon>
        <taxon>Multicrustacea</taxon>
        <taxon>Malacostraca</taxon>
        <taxon>Eumalacostraca</taxon>
        <taxon>Eucarida</taxon>
        <taxon>Decapoda</taxon>
        <taxon>Pleocyemata</taxon>
        <taxon>Brachyura</taxon>
        <taxon>Eubrachyura</taxon>
        <taxon>Portunoidea</taxon>
        <taxon>Portunidae</taxon>
        <taxon>Portuninae</taxon>
        <taxon>Scylla</taxon>
    </lineage>
</organism>
<reference evidence="2 3" key="1">
    <citation type="submission" date="2023-03" db="EMBL/GenBank/DDBJ databases">
        <title>High-quality genome of Scylla paramamosain provides insights in environmental adaptation.</title>
        <authorList>
            <person name="Zhang L."/>
        </authorList>
    </citation>
    <scope>NUCLEOTIDE SEQUENCE [LARGE SCALE GENOMIC DNA]</scope>
    <source>
        <strain evidence="2">LZ_2023a</strain>
        <tissue evidence="2">Muscle</tissue>
    </source>
</reference>
<evidence type="ECO:0000256" key="1">
    <source>
        <dbReference type="SAM" id="MobiDB-lite"/>
    </source>
</evidence>
<dbReference type="EMBL" id="JARAKH010000028">
    <property type="protein sequence ID" value="KAK8388417.1"/>
    <property type="molecule type" value="Genomic_DNA"/>
</dbReference>
<accession>A0AAW0TP46</accession>
<dbReference type="Proteomes" id="UP001487740">
    <property type="component" value="Unassembled WGS sequence"/>
</dbReference>
<sequence>MREIENSRKSGAGTDDVYSPKLWCFDELSFLNDGGITRTSQSNIDPDSNKAVEEHNDHELYGRLTSTSVVAFIDLKSAFDVANREVILDQLVDFGVTGNLLGWVREYLRNRTSRVLFKGASSTVQKFELGTPQGRSMDEVDINESSSSSRIADSSGSGSALLSSS</sequence>
<keyword evidence="3" id="KW-1185">Reference proteome</keyword>
<proteinExistence type="predicted"/>
<gene>
    <name evidence="2" type="ORF">O3P69_020418</name>
</gene>
<dbReference type="AlphaFoldDB" id="A0AAW0TP46"/>
<name>A0AAW0TP46_SCYPA</name>
<evidence type="ECO:0000313" key="3">
    <source>
        <dbReference type="Proteomes" id="UP001487740"/>
    </source>
</evidence>
<feature type="compositionally biased region" description="Low complexity" evidence="1">
    <location>
        <begin position="145"/>
        <end position="165"/>
    </location>
</feature>
<comment type="caution">
    <text evidence="2">The sequence shown here is derived from an EMBL/GenBank/DDBJ whole genome shotgun (WGS) entry which is preliminary data.</text>
</comment>
<feature type="region of interest" description="Disordered" evidence="1">
    <location>
        <begin position="129"/>
        <end position="165"/>
    </location>
</feature>
<protein>
    <recommendedName>
        <fullName evidence="4">Reverse transcriptase domain-containing protein</fullName>
    </recommendedName>
</protein>